<feature type="non-terminal residue" evidence="1">
    <location>
        <position position="1"/>
    </location>
</feature>
<proteinExistence type="predicted"/>
<name>A0ABN7XPD6_GIGMA</name>
<keyword evidence="2" id="KW-1185">Reference proteome</keyword>
<evidence type="ECO:0000313" key="1">
    <source>
        <dbReference type="EMBL" id="CAG8856902.1"/>
    </source>
</evidence>
<comment type="caution">
    <text evidence="1">The sequence shown here is derived from an EMBL/GenBank/DDBJ whole genome shotgun (WGS) entry which is preliminary data.</text>
</comment>
<dbReference type="EMBL" id="CAJVQB010165201">
    <property type="protein sequence ID" value="CAG8856902.1"/>
    <property type="molecule type" value="Genomic_DNA"/>
</dbReference>
<organism evidence="1 2">
    <name type="scientific">Gigaspora margarita</name>
    <dbReference type="NCBI Taxonomy" id="4874"/>
    <lineage>
        <taxon>Eukaryota</taxon>
        <taxon>Fungi</taxon>
        <taxon>Fungi incertae sedis</taxon>
        <taxon>Mucoromycota</taxon>
        <taxon>Glomeromycotina</taxon>
        <taxon>Glomeromycetes</taxon>
        <taxon>Diversisporales</taxon>
        <taxon>Gigasporaceae</taxon>
        <taxon>Gigaspora</taxon>
    </lineage>
</organism>
<accession>A0ABN7XPD6</accession>
<protein>
    <submittedName>
        <fullName evidence="1">27525_t:CDS:1</fullName>
    </submittedName>
</protein>
<reference evidence="1 2" key="1">
    <citation type="submission" date="2021-06" db="EMBL/GenBank/DDBJ databases">
        <authorList>
            <person name="Kallberg Y."/>
            <person name="Tangrot J."/>
            <person name="Rosling A."/>
        </authorList>
    </citation>
    <scope>NUCLEOTIDE SEQUENCE [LARGE SCALE GENOMIC DNA]</scope>
    <source>
        <strain evidence="1 2">120-4 pot B 10/14</strain>
    </source>
</reference>
<evidence type="ECO:0000313" key="2">
    <source>
        <dbReference type="Proteomes" id="UP000789901"/>
    </source>
</evidence>
<gene>
    <name evidence="1" type="ORF">GMARGA_LOCUS45723</name>
</gene>
<feature type="non-terminal residue" evidence="1">
    <location>
        <position position="122"/>
    </location>
</feature>
<dbReference type="Proteomes" id="UP000789901">
    <property type="component" value="Unassembled WGS sequence"/>
</dbReference>
<sequence>KDIIRHTFAERIIHHANKIVGFFKKSYKAAAILNQKILLYQISGGEEIQENHSEIISSVILTILCGRGFFTNLQYFLNILLPIKEAIIAVEANCSTLSDCYINLVKIAAAIQNLSVDEYKGF</sequence>